<dbReference type="SUPFAM" id="SSF50969">
    <property type="entry name" value="YVTN repeat-like/Quinoprotein amine dehydrogenase"/>
    <property type="match status" value="1"/>
</dbReference>
<keyword evidence="7" id="KW-1185">Reference proteome</keyword>
<name>A0ABQ6NAM0_9STRA</name>
<evidence type="ECO:0000256" key="3">
    <source>
        <dbReference type="ARBA" id="ARBA00038335"/>
    </source>
</evidence>
<evidence type="ECO:0000313" key="7">
    <source>
        <dbReference type="Proteomes" id="UP001165060"/>
    </source>
</evidence>
<evidence type="ECO:0000259" key="5">
    <source>
        <dbReference type="Pfam" id="PF04003"/>
    </source>
</evidence>
<dbReference type="Gene3D" id="2.130.10.10">
    <property type="entry name" value="YVTN repeat-like/Quinoprotein amine dehydrogenase"/>
    <property type="match status" value="1"/>
</dbReference>
<feature type="domain" description="Small-subunit processome Utp12" evidence="5">
    <location>
        <begin position="417"/>
        <end position="519"/>
    </location>
</feature>
<keyword evidence="2" id="KW-0539">Nucleus</keyword>
<proteinExistence type="inferred from homology"/>
<protein>
    <recommendedName>
        <fullName evidence="5">Small-subunit processome Utp12 domain-containing protein</fullName>
    </recommendedName>
</protein>
<evidence type="ECO:0000256" key="2">
    <source>
        <dbReference type="ARBA" id="ARBA00023242"/>
    </source>
</evidence>
<feature type="region of interest" description="Disordered" evidence="4">
    <location>
        <begin position="309"/>
        <end position="370"/>
    </location>
</feature>
<evidence type="ECO:0000256" key="1">
    <source>
        <dbReference type="ARBA" id="ARBA00004123"/>
    </source>
</evidence>
<accession>A0ABQ6NAM0</accession>
<comment type="caution">
    <text evidence="6">The sequence shown here is derived from an EMBL/GenBank/DDBJ whole genome shotgun (WGS) entry which is preliminary data.</text>
</comment>
<dbReference type="PANTHER" id="PTHR44267">
    <property type="entry name" value="WD REPEAT-CONTAINING PROTEIN 43"/>
    <property type="match status" value="1"/>
</dbReference>
<comment type="subcellular location">
    <subcellularLocation>
        <location evidence="1">Nucleus</location>
    </subcellularLocation>
</comment>
<dbReference type="EMBL" id="BRYB01006254">
    <property type="protein sequence ID" value="GMI53410.1"/>
    <property type="molecule type" value="Genomic_DNA"/>
</dbReference>
<reference evidence="6 7" key="1">
    <citation type="journal article" date="2023" name="Commun. Biol.">
        <title>Genome analysis of Parmales, the sister group of diatoms, reveals the evolutionary specialization of diatoms from phago-mixotrophs to photoautotrophs.</title>
        <authorList>
            <person name="Ban H."/>
            <person name="Sato S."/>
            <person name="Yoshikawa S."/>
            <person name="Yamada K."/>
            <person name="Nakamura Y."/>
            <person name="Ichinomiya M."/>
            <person name="Sato N."/>
            <person name="Blanc-Mathieu R."/>
            <person name="Endo H."/>
            <person name="Kuwata A."/>
            <person name="Ogata H."/>
        </authorList>
    </citation>
    <scope>NUCLEOTIDE SEQUENCE [LARGE SCALE GENOMIC DNA]</scope>
</reference>
<organism evidence="6 7">
    <name type="scientific">Tetraparma gracilis</name>
    <dbReference type="NCBI Taxonomy" id="2962635"/>
    <lineage>
        <taxon>Eukaryota</taxon>
        <taxon>Sar</taxon>
        <taxon>Stramenopiles</taxon>
        <taxon>Ochrophyta</taxon>
        <taxon>Bolidophyceae</taxon>
        <taxon>Parmales</taxon>
        <taxon>Triparmaceae</taxon>
        <taxon>Tetraparma</taxon>
    </lineage>
</organism>
<dbReference type="Proteomes" id="UP001165060">
    <property type="component" value="Unassembled WGS sequence"/>
</dbReference>
<evidence type="ECO:0000256" key="4">
    <source>
        <dbReference type="SAM" id="MobiDB-lite"/>
    </source>
</evidence>
<sequence length="523" mass="53632">MSAPLTFVCSTPRHPSLLALLPSPSHKLHLYPPPASLSLPAAVAPSATLRAPPALAPLSHPPSLLAASPNVLAVGYQGLPTALLWNLARGVQREVALPGPPLALACSGSALYSLARGEAVLEERPLSTLLLSRQIKFGGRVAEGRGVALSVAGDGSSVAVAGRKDRVKVLDLKDGSKIANYDFPNVSFVTHLSPSLLLVSSSSSMSLYNLTSPDAPPLTLPLPSAAIQAKLSPDGNSFLAVTSCGTVLHSAASPSAPNPPSTSAPSAAVGAAFLNDSSAVVYSLTGGGSSVAASALPLDLSSPVLSLPPLEQSADAPTKPAASPKRAANELQQSVQGAGDRGSTAPAQELKRRRAEADAAEGGDDGPTVADRLATLSSALDADSDEEDGGLPEGAARPDFSKADSLGLLLGQALTSNDDAQLEVCFSCHDKAVILATVKSLTPANVMGLLAKVVDRISRRPARAQVLGAWLLCLMKAHAATFLSNEVLARKLAPVQGLLRERTETMGDLIRLDGRLGVLEFLM</sequence>
<dbReference type="InterPro" id="IPR007148">
    <property type="entry name" value="SSU_processome_Utp12"/>
</dbReference>
<feature type="region of interest" description="Disordered" evidence="4">
    <location>
        <begin position="380"/>
        <end position="399"/>
    </location>
</feature>
<dbReference type="PANTHER" id="PTHR44267:SF1">
    <property type="entry name" value="WD REPEAT-CONTAINING PROTEIN 43"/>
    <property type="match status" value="1"/>
</dbReference>
<comment type="similarity">
    <text evidence="3">Belongs to the UTP5 family.</text>
</comment>
<dbReference type="InterPro" id="IPR015943">
    <property type="entry name" value="WD40/YVTN_repeat-like_dom_sf"/>
</dbReference>
<evidence type="ECO:0000313" key="6">
    <source>
        <dbReference type="EMBL" id="GMI53410.1"/>
    </source>
</evidence>
<dbReference type="InterPro" id="IPR011044">
    <property type="entry name" value="Quino_amine_DH_bsu"/>
</dbReference>
<dbReference type="InterPro" id="IPR052414">
    <property type="entry name" value="U3_snoRNA-assoc_WDR"/>
</dbReference>
<dbReference type="Pfam" id="PF04003">
    <property type="entry name" value="Utp12"/>
    <property type="match status" value="1"/>
</dbReference>
<gene>
    <name evidence="6" type="ORF">TeGR_g3562</name>
</gene>